<name>A0A816GUU5_9BILA</name>
<feature type="non-terminal residue" evidence="1">
    <location>
        <position position="33"/>
    </location>
</feature>
<gene>
    <name evidence="1" type="ORF">KQP761_LOCUS36253</name>
</gene>
<organism evidence="1 2">
    <name type="scientific">Rotaria magnacalcarata</name>
    <dbReference type="NCBI Taxonomy" id="392030"/>
    <lineage>
        <taxon>Eukaryota</taxon>
        <taxon>Metazoa</taxon>
        <taxon>Spiralia</taxon>
        <taxon>Gnathifera</taxon>
        <taxon>Rotifera</taxon>
        <taxon>Eurotatoria</taxon>
        <taxon>Bdelloidea</taxon>
        <taxon>Philodinida</taxon>
        <taxon>Philodinidae</taxon>
        <taxon>Rotaria</taxon>
    </lineage>
</organism>
<comment type="caution">
    <text evidence="1">The sequence shown here is derived from an EMBL/GenBank/DDBJ whole genome shotgun (WGS) entry which is preliminary data.</text>
</comment>
<proteinExistence type="predicted"/>
<protein>
    <submittedName>
        <fullName evidence="1">Uncharacterized protein</fullName>
    </submittedName>
</protein>
<sequence length="33" mass="4018">MDIFQLNELTDDMMNLCDDEFYNFLENTLNKDL</sequence>
<evidence type="ECO:0000313" key="1">
    <source>
        <dbReference type="EMBL" id="CAF1679707.1"/>
    </source>
</evidence>
<dbReference type="AlphaFoldDB" id="A0A816GUU5"/>
<dbReference type="OrthoDB" id="10042930at2759"/>
<reference evidence="1" key="1">
    <citation type="submission" date="2021-02" db="EMBL/GenBank/DDBJ databases">
        <authorList>
            <person name="Nowell W R."/>
        </authorList>
    </citation>
    <scope>NUCLEOTIDE SEQUENCE</scope>
</reference>
<accession>A0A816GUU5</accession>
<dbReference type="Proteomes" id="UP000663834">
    <property type="component" value="Unassembled WGS sequence"/>
</dbReference>
<evidence type="ECO:0000313" key="2">
    <source>
        <dbReference type="Proteomes" id="UP000663834"/>
    </source>
</evidence>
<dbReference type="EMBL" id="CAJNOW010020491">
    <property type="protein sequence ID" value="CAF1679707.1"/>
    <property type="molecule type" value="Genomic_DNA"/>
</dbReference>